<feature type="compositionally biased region" description="Basic and acidic residues" evidence="1">
    <location>
        <begin position="13"/>
        <end position="30"/>
    </location>
</feature>
<dbReference type="InParanoid" id="A0A5C3P7R7"/>
<keyword evidence="3" id="KW-1185">Reference proteome</keyword>
<sequence length="191" mass="21677">MARTASRKSKSVMHADARHTPATDHKELRAARNKRYYEKRKRLAQTQARLRANLESGAGGTSRFATSAQYPVTPPIGLSSLQASQLASLNARLQAWGYNANPREHAAHLKKQIRKYKRRVNWQEKWIKDTADWLAEGDSIVLGLEQFVDAAAAKLRHSQVRMLWKDISVTAFNAQWMIASTHVRMDEVEGL</sequence>
<dbReference type="EMBL" id="ML211237">
    <property type="protein sequence ID" value="TFK85714.1"/>
    <property type="molecule type" value="Genomic_DNA"/>
</dbReference>
<protein>
    <submittedName>
        <fullName evidence="2">Uncharacterized protein</fullName>
    </submittedName>
</protein>
<evidence type="ECO:0000256" key="1">
    <source>
        <dbReference type="SAM" id="MobiDB-lite"/>
    </source>
</evidence>
<dbReference type="Proteomes" id="UP000308197">
    <property type="component" value="Unassembled WGS sequence"/>
</dbReference>
<dbReference type="AlphaFoldDB" id="A0A5C3P7R7"/>
<name>A0A5C3P7R7_9APHY</name>
<evidence type="ECO:0000313" key="2">
    <source>
        <dbReference type="EMBL" id="TFK85714.1"/>
    </source>
</evidence>
<feature type="compositionally biased region" description="Basic residues" evidence="1">
    <location>
        <begin position="1"/>
        <end position="11"/>
    </location>
</feature>
<accession>A0A5C3P7R7</accession>
<feature type="region of interest" description="Disordered" evidence="1">
    <location>
        <begin position="1"/>
        <end position="31"/>
    </location>
</feature>
<gene>
    <name evidence="2" type="ORF">K466DRAFT_600923</name>
</gene>
<reference evidence="2 3" key="1">
    <citation type="journal article" date="2019" name="Nat. Ecol. Evol.">
        <title>Megaphylogeny resolves global patterns of mushroom evolution.</title>
        <authorList>
            <person name="Varga T."/>
            <person name="Krizsan K."/>
            <person name="Foldi C."/>
            <person name="Dima B."/>
            <person name="Sanchez-Garcia M."/>
            <person name="Sanchez-Ramirez S."/>
            <person name="Szollosi G.J."/>
            <person name="Szarkandi J.G."/>
            <person name="Papp V."/>
            <person name="Albert L."/>
            <person name="Andreopoulos W."/>
            <person name="Angelini C."/>
            <person name="Antonin V."/>
            <person name="Barry K.W."/>
            <person name="Bougher N.L."/>
            <person name="Buchanan P."/>
            <person name="Buyck B."/>
            <person name="Bense V."/>
            <person name="Catcheside P."/>
            <person name="Chovatia M."/>
            <person name="Cooper J."/>
            <person name="Damon W."/>
            <person name="Desjardin D."/>
            <person name="Finy P."/>
            <person name="Geml J."/>
            <person name="Haridas S."/>
            <person name="Hughes K."/>
            <person name="Justo A."/>
            <person name="Karasinski D."/>
            <person name="Kautmanova I."/>
            <person name="Kiss B."/>
            <person name="Kocsube S."/>
            <person name="Kotiranta H."/>
            <person name="LaButti K.M."/>
            <person name="Lechner B.E."/>
            <person name="Liimatainen K."/>
            <person name="Lipzen A."/>
            <person name="Lukacs Z."/>
            <person name="Mihaltcheva S."/>
            <person name="Morgado L.N."/>
            <person name="Niskanen T."/>
            <person name="Noordeloos M.E."/>
            <person name="Ohm R.A."/>
            <person name="Ortiz-Santana B."/>
            <person name="Ovrebo C."/>
            <person name="Racz N."/>
            <person name="Riley R."/>
            <person name="Savchenko A."/>
            <person name="Shiryaev A."/>
            <person name="Soop K."/>
            <person name="Spirin V."/>
            <person name="Szebenyi C."/>
            <person name="Tomsovsky M."/>
            <person name="Tulloss R.E."/>
            <person name="Uehling J."/>
            <person name="Grigoriev I.V."/>
            <person name="Vagvolgyi C."/>
            <person name="Papp T."/>
            <person name="Martin F.M."/>
            <person name="Miettinen O."/>
            <person name="Hibbett D.S."/>
            <person name="Nagy L.G."/>
        </authorList>
    </citation>
    <scope>NUCLEOTIDE SEQUENCE [LARGE SCALE GENOMIC DNA]</scope>
    <source>
        <strain evidence="2 3">HHB13444</strain>
    </source>
</reference>
<organism evidence="2 3">
    <name type="scientific">Polyporus arcularius HHB13444</name>
    <dbReference type="NCBI Taxonomy" id="1314778"/>
    <lineage>
        <taxon>Eukaryota</taxon>
        <taxon>Fungi</taxon>
        <taxon>Dikarya</taxon>
        <taxon>Basidiomycota</taxon>
        <taxon>Agaricomycotina</taxon>
        <taxon>Agaricomycetes</taxon>
        <taxon>Polyporales</taxon>
        <taxon>Polyporaceae</taxon>
        <taxon>Polyporus</taxon>
    </lineage>
</organism>
<evidence type="ECO:0000313" key="3">
    <source>
        <dbReference type="Proteomes" id="UP000308197"/>
    </source>
</evidence>
<proteinExistence type="predicted"/>